<feature type="domain" description="4Fe-4S Mo/W bis-MGD-type" evidence="12">
    <location>
        <begin position="71"/>
        <end position="127"/>
    </location>
</feature>
<keyword evidence="7" id="KW-0479">Metal-binding</keyword>
<dbReference type="InterPro" id="IPR006311">
    <property type="entry name" value="TAT_signal"/>
</dbReference>
<evidence type="ECO:0000259" key="12">
    <source>
        <dbReference type="PROSITE" id="PS51669"/>
    </source>
</evidence>
<evidence type="ECO:0000256" key="6">
    <source>
        <dbReference type="ARBA" id="ARBA00022505"/>
    </source>
</evidence>
<dbReference type="InterPro" id="IPR009010">
    <property type="entry name" value="Asp_de-COase-like_dom_sf"/>
</dbReference>
<keyword evidence="6" id="KW-0500">Molybdenum</keyword>
<sequence>MLIKRADGRAARQRLSSAYQGLSGGGMDRRGFLRQAGLGGAGLAALGSLGAGRARAANEATPDLADRNAPLQRIKNVCTHCSVGCTVTAEVRHGTWVGQEPSYDSPINRGTHCAKGASVRELVHGDRRLKYPMKLVGGEWQRLSWDTAISEISAKLLEVREKAGPDSVFWLGSAKFTNEAAYLYRKLGAFWGTNSVDHQARICHSTTVAGVANTWGYGAQTNSYNDIRNAKTMIIMGGNPAEAHPVSLQHVLTGKEVNRANLIVIDPRYTRTAAHATEYVRLRPGTDIPLIWGLLWHIFENGWEDKQFIAQRVHGMEEIRAEVAKWKPDEVQRVTGVPGEQLKRVAQMFATQKPSTLIWCMGATQKTVGTANVRAYSILLLATGNVGATGTGANIFRGHTNVQGATDMGLDVTSLPGYYGLDENAWRHFCRVWGVSYEWMQGRFGSKALMEMPGIPTTRWFDATLMPGEQEKTAADGEAYVAQPHSLKAMMVFGHGGNTVTRIPESIKGLEKLELLVVADPHPTTFSQVSNRKDGTYLLPICTSFEMDGTRTASNRSLQWGYKIVDPIFESRNDYDVIHALAQKLGFGAEMFKTIEVKDGVVSAESILREMNRGLWSIGYTGQSPERLKLHMEHQDKFDLVTLRGRPGTPVEHDTYGLPWPCWGTPEIRHPGTHILYNTNLHVKDGGGTFRARFGVERNGQTLLAEGSWSKGSEIQDGYPEFTVAMLKRLGWFDDLTAAEKASIAANFGPNIDRAAWSTDLSGGIIRVALEHGCSPFGNAKARAVAWNLPDPVPVHREPIYTARPDLMAKYPTLPDRRGFRMPHLGQSIQARSTTVVKDFPIILTSGRLVEYEGGGEETRSNKWLAELQQEMFVEINPADATERGVRDGGWVWVAGPENGARIRVKALVTERVGRGVAFMPFHFGGFYQGEDRRGFYPPGTDPIVLGESVNTITTYGYDPVTFMQETKVTLCQIRSA</sequence>
<proteinExistence type="inferred from homology"/>
<dbReference type="CDD" id="cd02792">
    <property type="entry name" value="MopB_CT_Formate-Dh-Na-like"/>
    <property type="match status" value="1"/>
</dbReference>
<keyword evidence="5" id="KW-0004">4Fe-4S</keyword>
<keyword evidence="10" id="KW-0408">Iron</keyword>
<evidence type="ECO:0000256" key="2">
    <source>
        <dbReference type="ARBA" id="ARBA00001966"/>
    </source>
</evidence>
<comment type="cofactor">
    <cofactor evidence="1">
        <name>Mo-bis(molybdopterin guanine dinucleotide)</name>
        <dbReference type="ChEBI" id="CHEBI:60539"/>
    </cofactor>
</comment>
<gene>
    <name evidence="13" type="ORF">QWZ14_17255</name>
</gene>
<reference evidence="14" key="1">
    <citation type="journal article" date="2019" name="Int. J. Syst. Evol. Microbiol.">
        <title>The Global Catalogue of Microorganisms (GCM) 10K type strain sequencing project: providing services to taxonomists for standard genome sequencing and annotation.</title>
        <authorList>
            <consortium name="The Broad Institute Genomics Platform"/>
            <consortium name="The Broad Institute Genome Sequencing Center for Infectious Disease"/>
            <person name="Wu L."/>
            <person name="Ma J."/>
        </authorList>
    </citation>
    <scope>NUCLEOTIDE SEQUENCE [LARGE SCALE GENOMIC DNA]</scope>
    <source>
        <strain evidence="14">CECT 7131</strain>
    </source>
</reference>
<dbReference type="EMBL" id="JAUFPN010000165">
    <property type="protein sequence ID" value="MDN3566120.1"/>
    <property type="molecule type" value="Genomic_DNA"/>
</dbReference>
<dbReference type="PANTHER" id="PTHR43598">
    <property type="entry name" value="TUNGSTEN-CONTAINING FORMYLMETHANOFURAN DEHYDROGENASE 2 SUBUNIT B"/>
    <property type="match status" value="1"/>
</dbReference>
<dbReference type="Pfam" id="PF04879">
    <property type="entry name" value="Molybdop_Fe4S4"/>
    <property type="match status" value="1"/>
</dbReference>
<dbReference type="Gene3D" id="2.40.40.20">
    <property type="match status" value="1"/>
</dbReference>
<evidence type="ECO:0000256" key="1">
    <source>
        <dbReference type="ARBA" id="ARBA00001942"/>
    </source>
</evidence>
<dbReference type="Pfam" id="PF01568">
    <property type="entry name" value="Molydop_binding"/>
    <property type="match status" value="1"/>
</dbReference>
<comment type="subcellular location">
    <subcellularLocation>
        <location evidence="3">Cell envelope</location>
    </subcellularLocation>
</comment>
<evidence type="ECO:0000313" key="14">
    <source>
        <dbReference type="Proteomes" id="UP001529369"/>
    </source>
</evidence>
<dbReference type="Gene3D" id="3.40.228.10">
    <property type="entry name" value="Dimethylsulfoxide Reductase, domain 2"/>
    <property type="match status" value="1"/>
</dbReference>
<dbReference type="PANTHER" id="PTHR43598:SF1">
    <property type="entry name" value="FORMATE DEHYDROGENASE-O MAJOR SUBUNIT"/>
    <property type="match status" value="1"/>
</dbReference>
<evidence type="ECO:0000256" key="3">
    <source>
        <dbReference type="ARBA" id="ARBA00004196"/>
    </source>
</evidence>
<dbReference type="SMART" id="SM00926">
    <property type="entry name" value="Molybdop_Fe4S4"/>
    <property type="match status" value="1"/>
</dbReference>
<dbReference type="PROSITE" id="PS51318">
    <property type="entry name" value="TAT"/>
    <property type="match status" value="1"/>
</dbReference>
<evidence type="ECO:0000256" key="8">
    <source>
        <dbReference type="ARBA" id="ARBA00022729"/>
    </source>
</evidence>
<dbReference type="Pfam" id="PF00384">
    <property type="entry name" value="Molybdopterin"/>
    <property type="match status" value="1"/>
</dbReference>
<protein>
    <submittedName>
        <fullName evidence="13">Formate dehydrogenase subunit alpha</fullName>
    </submittedName>
</protein>
<comment type="caution">
    <text evidence="13">The sequence shown here is derived from an EMBL/GenBank/DDBJ whole genome shotgun (WGS) entry which is preliminary data.</text>
</comment>
<dbReference type="SUPFAM" id="SSF50692">
    <property type="entry name" value="ADC-like"/>
    <property type="match status" value="1"/>
</dbReference>
<evidence type="ECO:0000313" key="13">
    <source>
        <dbReference type="EMBL" id="MDN3566120.1"/>
    </source>
</evidence>
<keyword evidence="9" id="KW-0560">Oxidoreductase</keyword>
<accession>A0ABT8A8Y8</accession>
<evidence type="ECO:0000256" key="9">
    <source>
        <dbReference type="ARBA" id="ARBA00023002"/>
    </source>
</evidence>
<evidence type="ECO:0000256" key="10">
    <source>
        <dbReference type="ARBA" id="ARBA00023004"/>
    </source>
</evidence>
<dbReference type="InterPro" id="IPR006657">
    <property type="entry name" value="MoPterin_dinucl-bd_dom"/>
</dbReference>
<dbReference type="PROSITE" id="PS51669">
    <property type="entry name" value="4FE4S_MOW_BIS_MGD"/>
    <property type="match status" value="1"/>
</dbReference>
<comment type="cofactor">
    <cofactor evidence="2">
        <name>[4Fe-4S] cluster</name>
        <dbReference type="ChEBI" id="CHEBI:49883"/>
    </cofactor>
</comment>
<evidence type="ECO:0000256" key="11">
    <source>
        <dbReference type="ARBA" id="ARBA00023014"/>
    </source>
</evidence>
<dbReference type="Gene3D" id="3.40.50.740">
    <property type="match status" value="1"/>
</dbReference>
<dbReference type="InterPro" id="IPR006656">
    <property type="entry name" value="Mopterin_OxRdtase"/>
</dbReference>
<comment type="similarity">
    <text evidence="4">Belongs to the prokaryotic molybdopterin-containing oxidoreductase family.</text>
</comment>
<dbReference type="Proteomes" id="UP001529369">
    <property type="component" value="Unassembled WGS sequence"/>
</dbReference>
<dbReference type="PIRSF" id="PIRSF036643">
    <property type="entry name" value="FDH_alpha"/>
    <property type="match status" value="1"/>
</dbReference>
<dbReference type="InterPro" id="IPR006963">
    <property type="entry name" value="Mopterin_OxRdtase_4Fe-4S_dom"/>
</dbReference>
<keyword evidence="8" id="KW-0732">Signal</keyword>
<name>A0ABT8A8Y8_9PROT</name>
<evidence type="ECO:0000256" key="7">
    <source>
        <dbReference type="ARBA" id="ARBA00022723"/>
    </source>
</evidence>
<keyword evidence="11" id="KW-0411">Iron-sulfur</keyword>
<organism evidence="13 14">
    <name type="scientific">Paeniroseomonas aquatica</name>
    <dbReference type="NCBI Taxonomy" id="373043"/>
    <lineage>
        <taxon>Bacteria</taxon>
        <taxon>Pseudomonadati</taxon>
        <taxon>Pseudomonadota</taxon>
        <taxon>Alphaproteobacteria</taxon>
        <taxon>Acetobacterales</taxon>
        <taxon>Acetobacteraceae</taxon>
        <taxon>Paeniroseomonas</taxon>
    </lineage>
</organism>
<evidence type="ECO:0000256" key="5">
    <source>
        <dbReference type="ARBA" id="ARBA00022485"/>
    </source>
</evidence>
<dbReference type="SUPFAM" id="SSF53706">
    <property type="entry name" value="Formate dehydrogenase/DMSO reductase, domains 1-3"/>
    <property type="match status" value="1"/>
</dbReference>
<dbReference type="Gene3D" id="2.20.25.90">
    <property type="entry name" value="ADC-like domains"/>
    <property type="match status" value="1"/>
</dbReference>
<keyword evidence="14" id="KW-1185">Reference proteome</keyword>
<dbReference type="RefSeq" id="WP_290318017.1">
    <property type="nucleotide sequence ID" value="NZ_JAUFPN010000165.1"/>
</dbReference>
<evidence type="ECO:0000256" key="4">
    <source>
        <dbReference type="ARBA" id="ARBA00010312"/>
    </source>
</evidence>